<name>A0A7R8WH71_9CRUS</name>
<reference evidence="2" key="1">
    <citation type="submission" date="2020-11" db="EMBL/GenBank/DDBJ databases">
        <authorList>
            <person name="Tran Van P."/>
        </authorList>
    </citation>
    <scope>NUCLEOTIDE SEQUENCE</scope>
</reference>
<organism evidence="2">
    <name type="scientific">Cyprideis torosa</name>
    <dbReference type="NCBI Taxonomy" id="163714"/>
    <lineage>
        <taxon>Eukaryota</taxon>
        <taxon>Metazoa</taxon>
        <taxon>Ecdysozoa</taxon>
        <taxon>Arthropoda</taxon>
        <taxon>Crustacea</taxon>
        <taxon>Oligostraca</taxon>
        <taxon>Ostracoda</taxon>
        <taxon>Podocopa</taxon>
        <taxon>Podocopida</taxon>
        <taxon>Cytherocopina</taxon>
        <taxon>Cytheroidea</taxon>
        <taxon>Cytherideidae</taxon>
        <taxon>Cyprideis</taxon>
    </lineage>
</organism>
<dbReference type="AlphaFoldDB" id="A0A7R8WH71"/>
<proteinExistence type="predicted"/>
<gene>
    <name evidence="2" type="ORF">CTOB1V02_LOCUS6742</name>
</gene>
<protein>
    <submittedName>
        <fullName evidence="2">Uncharacterized protein</fullName>
    </submittedName>
</protein>
<sequence>MAHYGFVGKFPRTQPERRKYGRTYAVHLSKQLSIRNTEMRTPDLKQRRYGKPLLMQDLEAFNDEQILQLYELMQEAKKPDPGAGESSDESSRESSLKWSGVGKSKLRVCPERFGFANLMQTAGARERNHKPAEGHSKEGEMLVSSA</sequence>
<dbReference type="OrthoDB" id="278329at2759"/>
<accession>A0A7R8WH71</accession>
<feature type="compositionally biased region" description="Basic and acidic residues" evidence="1">
    <location>
        <begin position="124"/>
        <end position="140"/>
    </location>
</feature>
<feature type="region of interest" description="Disordered" evidence="1">
    <location>
        <begin position="120"/>
        <end position="146"/>
    </location>
</feature>
<evidence type="ECO:0000256" key="1">
    <source>
        <dbReference type="SAM" id="MobiDB-lite"/>
    </source>
</evidence>
<evidence type="ECO:0000313" key="2">
    <source>
        <dbReference type="EMBL" id="CAD7228864.1"/>
    </source>
</evidence>
<dbReference type="EMBL" id="OB661732">
    <property type="protein sequence ID" value="CAD7228864.1"/>
    <property type="molecule type" value="Genomic_DNA"/>
</dbReference>
<feature type="region of interest" description="Disordered" evidence="1">
    <location>
        <begin position="73"/>
        <end position="100"/>
    </location>
</feature>